<proteinExistence type="predicted"/>
<dbReference type="EMBL" id="CSAD01000869">
    <property type="protein sequence ID" value="COW54902.1"/>
    <property type="molecule type" value="Genomic_DNA"/>
</dbReference>
<gene>
    <name evidence="4" type="ORF">ERS007657_04528</name>
    <name evidence="5" type="ORF">ERS007679_04004</name>
    <name evidence="2" type="ORF">ERS007681_03519</name>
    <name evidence="3" type="ORF">ERS007688_03582</name>
    <name evidence="7" type="ORF">ERS007703_04460</name>
    <name evidence="6" type="ORF">ERS007720_03408</name>
    <name evidence="8" type="ORF">ERS007739_02276</name>
</gene>
<dbReference type="Proteomes" id="UP000039021">
    <property type="component" value="Unassembled WGS sequence"/>
</dbReference>
<evidence type="ECO:0000313" key="10">
    <source>
        <dbReference type="Proteomes" id="UP000039021"/>
    </source>
</evidence>
<evidence type="ECO:0000313" key="14">
    <source>
        <dbReference type="Proteomes" id="UP000046947"/>
    </source>
</evidence>
<feature type="region of interest" description="Disordered" evidence="1">
    <location>
        <begin position="1"/>
        <end position="43"/>
    </location>
</feature>
<name>A0A0T9E625_MYCTX</name>
<dbReference type="Proteomes" id="UP000046680">
    <property type="component" value="Unassembled WGS sequence"/>
</dbReference>
<evidence type="ECO:0000313" key="12">
    <source>
        <dbReference type="Proteomes" id="UP000045842"/>
    </source>
</evidence>
<organism evidence="7 9">
    <name type="scientific">Mycobacterium tuberculosis</name>
    <dbReference type="NCBI Taxonomy" id="1773"/>
    <lineage>
        <taxon>Bacteria</taxon>
        <taxon>Bacillati</taxon>
        <taxon>Actinomycetota</taxon>
        <taxon>Actinomycetes</taxon>
        <taxon>Mycobacteriales</taxon>
        <taxon>Mycobacteriaceae</taxon>
        <taxon>Mycobacterium</taxon>
        <taxon>Mycobacterium tuberculosis complex</taxon>
    </lineage>
</organism>
<dbReference type="EMBL" id="CSAE01000790">
    <property type="protein sequence ID" value="COW92076.1"/>
    <property type="molecule type" value="Genomic_DNA"/>
</dbReference>
<dbReference type="Proteomes" id="UP000038802">
    <property type="component" value="Unassembled WGS sequence"/>
</dbReference>
<dbReference type="EMBL" id="CSBK01001017">
    <property type="protein sequence ID" value="COY21992.1"/>
    <property type="molecule type" value="Genomic_DNA"/>
</dbReference>
<dbReference type="AlphaFoldDB" id="A0A0T9E625"/>
<dbReference type="Proteomes" id="UP000046947">
    <property type="component" value="Unassembled WGS sequence"/>
</dbReference>
<evidence type="ECO:0000313" key="7">
    <source>
        <dbReference type="EMBL" id="COW92076.1"/>
    </source>
</evidence>
<evidence type="ECO:0000313" key="4">
    <source>
        <dbReference type="EMBL" id="CFS20111.1"/>
    </source>
</evidence>
<feature type="compositionally biased region" description="Low complexity" evidence="1">
    <location>
        <begin position="29"/>
        <end position="43"/>
    </location>
</feature>
<protein>
    <submittedName>
        <fullName evidence="7">Uncharacterized protein</fullName>
    </submittedName>
</protein>
<evidence type="ECO:0000313" key="5">
    <source>
        <dbReference type="EMBL" id="COW54902.1"/>
    </source>
</evidence>
<accession>A0A0T9E625</accession>
<evidence type="ECO:0000313" key="2">
    <source>
        <dbReference type="EMBL" id="CFE43916.1"/>
    </source>
</evidence>
<reference evidence="7" key="1">
    <citation type="submission" date="2015-03" db="EMBL/GenBank/DDBJ databases">
        <authorList>
            <person name="Murphy D."/>
        </authorList>
    </citation>
    <scope>NUCLEOTIDE SEQUENCE [LARGE SCALE GENOMIC DNA]</scope>
    <source>
        <strain evidence="7">K00500041</strain>
    </source>
</reference>
<evidence type="ECO:0000313" key="15">
    <source>
        <dbReference type="Proteomes" id="UP000048289"/>
    </source>
</evidence>
<evidence type="ECO:0000313" key="11">
    <source>
        <dbReference type="Proteomes" id="UP000044938"/>
    </source>
</evidence>
<evidence type="ECO:0000313" key="13">
    <source>
        <dbReference type="Proteomes" id="UP000046680"/>
    </source>
</evidence>
<evidence type="ECO:0000313" key="3">
    <source>
        <dbReference type="EMBL" id="CFE70023.1"/>
    </source>
</evidence>
<dbReference type="EMBL" id="CGCX01003328">
    <property type="protein sequence ID" value="CFS20111.1"/>
    <property type="molecule type" value="Genomic_DNA"/>
</dbReference>
<dbReference type="EMBL" id="CFOH01000805">
    <property type="protein sequence ID" value="CFE70023.1"/>
    <property type="molecule type" value="Genomic_DNA"/>
</dbReference>
<reference evidence="9 10" key="2">
    <citation type="submission" date="2015-03" db="EMBL/GenBank/DDBJ databases">
        <authorList>
            <consortium name="Pathogen Informatics"/>
        </authorList>
    </citation>
    <scope>NUCLEOTIDE SEQUENCE [LARGE SCALE GENOMIC DNA]</scope>
    <source>
        <strain evidence="4 13">C09601061</strain>
        <strain evidence="5 12">G09801536</strain>
        <strain evidence="2 15">G09901357</strain>
        <strain evidence="3 14">H09601792</strain>
        <strain evidence="9">K00500041</strain>
        <strain evidence="6 11">M09401471</strain>
        <strain evidence="10">N09902308</strain>
    </source>
</reference>
<dbReference type="EMBL" id="CSAJ01000542">
    <property type="protein sequence ID" value="COW85064.1"/>
    <property type="molecule type" value="Genomic_DNA"/>
</dbReference>
<evidence type="ECO:0000313" key="6">
    <source>
        <dbReference type="EMBL" id="COW85064.1"/>
    </source>
</evidence>
<dbReference type="EMBL" id="CFOE01000622">
    <property type="protein sequence ID" value="CFE43916.1"/>
    <property type="molecule type" value="Genomic_DNA"/>
</dbReference>
<evidence type="ECO:0000256" key="1">
    <source>
        <dbReference type="SAM" id="MobiDB-lite"/>
    </source>
</evidence>
<dbReference type="Proteomes" id="UP000048289">
    <property type="component" value="Unassembled WGS sequence"/>
</dbReference>
<dbReference type="Proteomes" id="UP000044938">
    <property type="component" value="Unassembled WGS sequence"/>
</dbReference>
<dbReference type="Proteomes" id="UP000045842">
    <property type="component" value="Unassembled WGS sequence"/>
</dbReference>
<evidence type="ECO:0000313" key="9">
    <source>
        <dbReference type="Proteomes" id="UP000038802"/>
    </source>
</evidence>
<reference evidence="8" key="3">
    <citation type="submission" date="2015-03" db="EMBL/GenBank/DDBJ databases">
        <authorList>
            <consortium name="Pathogen Informatics"/>
            <person name="Murphy D."/>
        </authorList>
    </citation>
    <scope>NUCLEOTIDE SEQUENCE</scope>
    <source>
        <strain evidence="8">N09902308</strain>
    </source>
</reference>
<sequence>MRTCNRIRPDRSASCSAKASGALREPGHSTTSRTPPRISSSTTTRACVVEGFTSTECHSRTVWPGRAQALTLAKNFSIAVLTASGRSKNPR</sequence>
<evidence type="ECO:0000313" key="8">
    <source>
        <dbReference type="EMBL" id="COY21992.1"/>
    </source>
</evidence>